<dbReference type="PROSITE" id="PS51318">
    <property type="entry name" value="TAT"/>
    <property type="match status" value="1"/>
</dbReference>
<evidence type="ECO:0000313" key="3">
    <source>
        <dbReference type="EMBL" id="NWB85031.1"/>
    </source>
</evidence>
<protein>
    <submittedName>
        <fullName evidence="3">DUF2282 domain-containing protein</fullName>
    </submittedName>
</protein>
<feature type="chain" id="PRO_5030629785" evidence="2">
    <location>
        <begin position="34"/>
        <end position="102"/>
    </location>
</feature>
<dbReference type="InterPro" id="IPR006311">
    <property type="entry name" value="TAT_signal"/>
</dbReference>
<comment type="caution">
    <text evidence="3">The sequence shown here is derived from an EMBL/GenBank/DDBJ whole genome shotgun (WGS) entry which is preliminary data.</text>
</comment>
<dbReference type="Pfam" id="PF10048">
    <property type="entry name" value="DUF2282"/>
    <property type="match status" value="1"/>
</dbReference>
<feature type="signal peptide" evidence="2">
    <location>
        <begin position="1"/>
        <end position="33"/>
    </location>
</feature>
<evidence type="ECO:0000313" key="4">
    <source>
        <dbReference type="Proteomes" id="UP000522864"/>
    </source>
</evidence>
<keyword evidence="2" id="KW-0732">Signal</keyword>
<name>A0A7Y7WP12_9PSED</name>
<dbReference type="InterPro" id="IPR018740">
    <property type="entry name" value="DUF2282_membr"/>
</dbReference>
<organism evidence="3 4">
    <name type="scientific">Pseudomonas gingeri</name>
    <dbReference type="NCBI Taxonomy" id="117681"/>
    <lineage>
        <taxon>Bacteria</taxon>
        <taxon>Pseudomonadati</taxon>
        <taxon>Pseudomonadota</taxon>
        <taxon>Gammaproteobacteria</taxon>
        <taxon>Pseudomonadales</taxon>
        <taxon>Pseudomonadaceae</taxon>
        <taxon>Pseudomonas</taxon>
    </lineage>
</organism>
<dbReference type="AlphaFoldDB" id="A0A7Y7WP12"/>
<sequence>MSTSTTRTLSAATLALALGSALSMAALPMSAHAADGVEKCFGVAMAGKNDCAAGAGTTCAGTSTKDFQANSWKSVPKGTCLSTKSETSPTGKGQLEAFTPKA</sequence>
<dbReference type="EMBL" id="JACAQA010000005">
    <property type="protein sequence ID" value="NWB85031.1"/>
    <property type="molecule type" value="Genomic_DNA"/>
</dbReference>
<gene>
    <name evidence="3" type="ORF">HX830_09070</name>
</gene>
<evidence type="ECO:0000256" key="2">
    <source>
        <dbReference type="SAM" id="SignalP"/>
    </source>
</evidence>
<evidence type="ECO:0000256" key="1">
    <source>
        <dbReference type="SAM" id="MobiDB-lite"/>
    </source>
</evidence>
<proteinExistence type="predicted"/>
<accession>A0A7Y7WP12</accession>
<feature type="compositionally biased region" description="Polar residues" evidence="1">
    <location>
        <begin position="80"/>
        <end position="91"/>
    </location>
</feature>
<reference evidence="3 4" key="1">
    <citation type="submission" date="2020-04" db="EMBL/GenBank/DDBJ databases">
        <title>Molecular characterization of pseudomonads from Agaricus bisporus reveal novel blotch 2 pathogens in Western Europe.</title>
        <authorList>
            <person name="Taparia T."/>
            <person name="Krijger M."/>
            <person name="Haynes E."/>
            <person name="Elpinstone J.G."/>
            <person name="Noble R."/>
            <person name="Van Der Wolf J."/>
        </authorList>
    </citation>
    <scope>NUCLEOTIDE SEQUENCE [LARGE SCALE GENOMIC DNA]</scope>
    <source>
        <strain evidence="3 4">G9001</strain>
    </source>
</reference>
<dbReference type="RefSeq" id="WP_152737904.1">
    <property type="nucleotide sequence ID" value="NZ_JACAQA010000005.1"/>
</dbReference>
<dbReference type="Proteomes" id="UP000522864">
    <property type="component" value="Unassembled WGS sequence"/>
</dbReference>
<feature type="region of interest" description="Disordered" evidence="1">
    <location>
        <begin position="78"/>
        <end position="102"/>
    </location>
</feature>